<dbReference type="EMBL" id="CP051167">
    <property type="protein sequence ID" value="QIZ72930.1"/>
    <property type="molecule type" value="Genomic_DNA"/>
</dbReference>
<name>A0A6H1U448_9CYAN</name>
<protein>
    <submittedName>
        <fullName evidence="1">Uncharacterized protein</fullName>
    </submittedName>
</protein>
<dbReference type="KEGG" id="oxy:HCG48_21930"/>
<sequence length="95" mass="10888">MSIFVKPTKAIALDTDKHRGYNRNIGMYELGRSLLLNSFDKIEIAMPLGIYASPAFFVRASLHQPQQIYGDFWQAYKNRVSMMGGQAPQSSYYFQ</sequence>
<dbReference type="Proteomes" id="UP000500857">
    <property type="component" value="Chromosome"/>
</dbReference>
<organism evidence="1 2">
    <name type="scientific">Oxynema aestuarii AP17</name>
    <dbReference type="NCBI Taxonomy" id="2064643"/>
    <lineage>
        <taxon>Bacteria</taxon>
        <taxon>Bacillati</taxon>
        <taxon>Cyanobacteriota</taxon>
        <taxon>Cyanophyceae</taxon>
        <taxon>Oscillatoriophycideae</taxon>
        <taxon>Oscillatoriales</taxon>
        <taxon>Oscillatoriaceae</taxon>
        <taxon>Oxynema</taxon>
        <taxon>Oxynema aestuarii</taxon>
    </lineage>
</organism>
<reference evidence="1 2" key="1">
    <citation type="submission" date="2020-04" db="EMBL/GenBank/DDBJ databases">
        <authorList>
            <person name="Basu S."/>
            <person name="Maruthanayagam V."/>
            <person name="Chakraborty S."/>
            <person name="Pramanik A."/>
            <person name="Mukherjee J."/>
            <person name="Brink B."/>
        </authorList>
    </citation>
    <scope>NUCLEOTIDE SEQUENCE [LARGE SCALE GENOMIC DNA]</scope>
    <source>
        <strain evidence="1 2">AP17</strain>
    </source>
</reference>
<dbReference type="RefSeq" id="WP_168571077.1">
    <property type="nucleotide sequence ID" value="NZ_CP051167.1"/>
</dbReference>
<evidence type="ECO:0000313" key="2">
    <source>
        <dbReference type="Proteomes" id="UP000500857"/>
    </source>
</evidence>
<proteinExistence type="predicted"/>
<keyword evidence="2" id="KW-1185">Reference proteome</keyword>
<dbReference type="AlphaFoldDB" id="A0A6H1U448"/>
<evidence type="ECO:0000313" key="1">
    <source>
        <dbReference type="EMBL" id="QIZ72930.1"/>
    </source>
</evidence>
<gene>
    <name evidence="1" type="ORF">HCG48_21930</name>
</gene>
<accession>A0A6H1U448</accession>